<dbReference type="RefSeq" id="WP_210116495.1">
    <property type="nucleotide sequence ID" value="NZ_CP054257.1"/>
</dbReference>
<dbReference type="EMBL" id="CP054257">
    <property type="protein sequence ID" value="QTQ11784.1"/>
    <property type="molecule type" value="Genomic_DNA"/>
</dbReference>
<evidence type="ECO:0000313" key="2">
    <source>
        <dbReference type="Proteomes" id="UP000671995"/>
    </source>
</evidence>
<dbReference type="AlphaFoldDB" id="A0A975F0F4"/>
<proteinExistence type="predicted"/>
<reference evidence="1" key="1">
    <citation type="submission" date="2020-05" db="EMBL/GenBank/DDBJ databases">
        <authorList>
            <person name="Zeng H."/>
            <person name="Chan Y.K."/>
            <person name="Watt R.M."/>
        </authorList>
    </citation>
    <scope>NUCLEOTIDE SEQUENCE</scope>
    <source>
        <strain evidence="1">ATCC 700773</strain>
    </source>
</reference>
<name>A0A975F0F4_9SPIR</name>
<organism evidence="1 2">
    <name type="scientific">Treponema parvum</name>
    <dbReference type="NCBI Taxonomy" id="138851"/>
    <lineage>
        <taxon>Bacteria</taxon>
        <taxon>Pseudomonadati</taxon>
        <taxon>Spirochaetota</taxon>
        <taxon>Spirochaetia</taxon>
        <taxon>Spirochaetales</taxon>
        <taxon>Treponemataceae</taxon>
        <taxon>Treponema</taxon>
    </lineage>
</organism>
<accession>A0A975F0F4</accession>
<sequence length="112" mass="12350">MTEDLKNKISSLSSSGGFIKVTDTPVDGLTSAQKVILNRKGNTLLNEGKIEEAKRIFITTGYSDGLTRIGDVYLKKNKSIDALKLFLLAHNKKRSEPILEKIASIISVMIKE</sequence>
<reference evidence="1" key="2">
    <citation type="journal article" date="2021" name="Microbiol. Resour. Announc.">
        <title>Complete Genome Sequences of Three Human Oral Treponema parvum Isolates.</title>
        <authorList>
            <person name="Zeng H."/>
            <person name="Watt R.M."/>
        </authorList>
    </citation>
    <scope>NUCLEOTIDE SEQUENCE</scope>
    <source>
        <strain evidence="1">ATCC 700773</strain>
    </source>
</reference>
<gene>
    <name evidence="1" type="ORF">HRI96_05960</name>
</gene>
<dbReference type="Proteomes" id="UP000671995">
    <property type="component" value="Chromosome"/>
</dbReference>
<evidence type="ECO:0000313" key="1">
    <source>
        <dbReference type="EMBL" id="QTQ11784.1"/>
    </source>
</evidence>
<protein>
    <submittedName>
        <fullName evidence="1">Uncharacterized protein</fullName>
    </submittedName>
</protein>